<gene>
    <name evidence="3" type="ORF">NCTC10738_02530</name>
    <name evidence="2" type="ORF">TUM17379_34220</name>
</gene>
<dbReference type="RefSeq" id="WP_025889971.1">
    <property type="nucleotide sequence ID" value="NZ_AP024612.1"/>
</dbReference>
<evidence type="ECO:0008006" key="5">
    <source>
        <dbReference type="Google" id="ProtNLM"/>
    </source>
</evidence>
<protein>
    <recommendedName>
        <fullName evidence="5">Membrane protease subunit</fullName>
    </recommendedName>
</protein>
<keyword evidence="1" id="KW-1133">Transmembrane helix</keyword>
<evidence type="ECO:0000313" key="3">
    <source>
        <dbReference type="EMBL" id="SUI77086.1"/>
    </source>
</evidence>
<feature type="transmembrane region" description="Helical" evidence="1">
    <location>
        <begin position="7"/>
        <end position="31"/>
    </location>
</feature>
<reference evidence="2" key="2">
    <citation type="submission" date="2021-05" db="EMBL/GenBank/DDBJ databases">
        <title>Molecular characterization for Shewanella algae harboring chromosomal blaOXA-55-like strains isolated from clinical and environment sample.</title>
        <authorList>
            <person name="Ohama Y."/>
            <person name="Aoki K."/>
            <person name="Harada S."/>
            <person name="Moriya K."/>
            <person name="Ishii Y."/>
            <person name="Tateda K."/>
        </authorList>
    </citation>
    <scope>NUCLEOTIDE SEQUENCE</scope>
    <source>
        <strain evidence="2">TUM17379</strain>
    </source>
</reference>
<evidence type="ECO:0000313" key="2">
    <source>
        <dbReference type="EMBL" id="BCV46404.1"/>
    </source>
</evidence>
<keyword evidence="1" id="KW-0472">Membrane</keyword>
<keyword evidence="1" id="KW-0812">Transmembrane</keyword>
<name>A0A380AA21_9GAMM</name>
<reference evidence="3 4" key="1">
    <citation type="submission" date="2018-06" db="EMBL/GenBank/DDBJ databases">
        <authorList>
            <consortium name="Pathogen Informatics"/>
            <person name="Doyle S."/>
        </authorList>
    </citation>
    <scope>NUCLEOTIDE SEQUENCE [LARGE SCALE GENOMIC DNA]</scope>
    <source>
        <strain evidence="3 4">NCTC10738</strain>
    </source>
</reference>
<dbReference type="Proteomes" id="UP000254069">
    <property type="component" value="Unassembled WGS sequence"/>
</dbReference>
<dbReference type="EMBL" id="AP024613">
    <property type="protein sequence ID" value="BCV46404.1"/>
    <property type="molecule type" value="Genomic_DNA"/>
</dbReference>
<dbReference type="EMBL" id="UGYO01000001">
    <property type="protein sequence ID" value="SUI77086.1"/>
    <property type="molecule type" value="Genomic_DNA"/>
</dbReference>
<accession>A0A380AA21</accession>
<evidence type="ECO:0000313" key="4">
    <source>
        <dbReference type="Proteomes" id="UP000254069"/>
    </source>
</evidence>
<dbReference type="AlphaFoldDB" id="A0A380AA21"/>
<keyword evidence="4" id="KW-1185">Reference proteome</keyword>
<accession>A0A3G4URZ1</accession>
<evidence type="ECO:0000256" key="1">
    <source>
        <dbReference type="SAM" id="Phobius"/>
    </source>
</evidence>
<sequence>MYQNKQAVALGSLALMTAVAILLILLAFWAWPKYKVYKLELDGIAALKEAEWSKQILIEEAKAREQAALMQAKAKVTLAEAEGRAMIARAKAEGQADIERAKAAAEANKIIGESLKGNEAYLRYVWIKGLQEGKGERIYIPTEAGLPLLEAGKAPGK</sequence>
<proteinExistence type="predicted"/>
<dbReference type="Proteomes" id="UP000825078">
    <property type="component" value="Chromosome"/>
</dbReference>
<organism evidence="3 4">
    <name type="scientific">Shewanella algae</name>
    <dbReference type="NCBI Taxonomy" id="38313"/>
    <lineage>
        <taxon>Bacteria</taxon>
        <taxon>Pseudomonadati</taxon>
        <taxon>Pseudomonadota</taxon>
        <taxon>Gammaproteobacteria</taxon>
        <taxon>Alteromonadales</taxon>
        <taxon>Shewanellaceae</taxon>
        <taxon>Shewanella</taxon>
    </lineage>
</organism>